<gene>
    <name evidence="2" type="ORF">B0X71_02300</name>
</gene>
<evidence type="ECO:0000313" key="3">
    <source>
        <dbReference type="Proteomes" id="UP000188184"/>
    </source>
</evidence>
<name>A0A1Q2KVB4_9BACL</name>
<dbReference type="OrthoDB" id="2353304at2"/>
<evidence type="ECO:0000313" key="2">
    <source>
        <dbReference type="EMBL" id="AQQ52066.1"/>
    </source>
</evidence>
<dbReference type="Pfam" id="PF11181">
    <property type="entry name" value="YflT"/>
    <property type="match status" value="1"/>
</dbReference>
<keyword evidence="3" id="KW-1185">Reference proteome</keyword>
<accession>A0A1Q2KVB4</accession>
<reference evidence="2 3" key="1">
    <citation type="submission" date="2017-02" db="EMBL/GenBank/DDBJ databases">
        <title>The complete genomic sequence of a novel cold adapted crude oil-degrading bacterium Planococcus qaidamina Y42.</title>
        <authorList>
            <person name="Yang R."/>
        </authorList>
    </citation>
    <scope>NUCLEOTIDE SEQUENCE [LARGE SCALE GENOMIC DNA]</scope>
    <source>
        <strain evidence="2 3">Y42</strain>
    </source>
</reference>
<dbReference type="EMBL" id="CP019640">
    <property type="protein sequence ID" value="AQQ52066.1"/>
    <property type="molecule type" value="Genomic_DNA"/>
</dbReference>
<dbReference type="KEGG" id="pmar:B0X71_02300"/>
<sequence length="113" mass="12564">MTTLYREYHSDTEAVQGIEEMQAHGIDAKDIYVFTQTDQHSKRIAKMGDANTPGPGSGIGSAITRIFGNTDSQLTNQFRKFGFTETEATYLKEKLDEEKIIIVAVNTPDGFTL</sequence>
<organism evidence="2 3">
    <name type="scientific">Planococcus lenghuensis</name>
    <dbReference type="NCBI Taxonomy" id="2213202"/>
    <lineage>
        <taxon>Bacteria</taxon>
        <taxon>Bacillati</taxon>
        <taxon>Bacillota</taxon>
        <taxon>Bacilli</taxon>
        <taxon>Bacillales</taxon>
        <taxon>Caryophanaceae</taxon>
        <taxon>Planococcus</taxon>
    </lineage>
</organism>
<dbReference type="InterPro" id="IPR025889">
    <property type="entry name" value="GSP17M-like_dom"/>
</dbReference>
<protein>
    <recommendedName>
        <fullName evidence="1">General stress protein 17M-like domain-containing protein</fullName>
    </recommendedName>
</protein>
<dbReference type="AlphaFoldDB" id="A0A1Q2KVB4"/>
<evidence type="ECO:0000259" key="1">
    <source>
        <dbReference type="Pfam" id="PF11181"/>
    </source>
</evidence>
<dbReference type="Proteomes" id="UP000188184">
    <property type="component" value="Chromosome"/>
</dbReference>
<dbReference type="RefSeq" id="WP_077587937.1">
    <property type="nucleotide sequence ID" value="NZ_CP019640.1"/>
</dbReference>
<proteinExistence type="predicted"/>
<feature type="domain" description="General stress protein 17M-like" evidence="1">
    <location>
        <begin position="4"/>
        <end position="97"/>
    </location>
</feature>